<comment type="caution">
    <text evidence="1">The sequence shown here is derived from an EMBL/GenBank/DDBJ whole genome shotgun (WGS) entry which is preliminary data.</text>
</comment>
<sequence>MNKNYLFILGIAAVVFLGAVLLFSNSPEAQQASVLGALENLEFGEGSFDFGSISMKEGNVSHEFVVKNTGAQAVSISRVYTSCMCTTAKIRIGEYQSGFFGMAGHGYIPKLNKVVEPGEEAVVEVVFDPAAHGPAGVGRVERAVYLEGKDGEKTTLEITATVTP</sequence>
<accession>A0A1G2QVN2</accession>
<reference evidence="1 2" key="1">
    <citation type="journal article" date="2016" name="Nat. Commun.">
        <title>Thousands of microbial genomes shed light on interconnected biogeochemical processes in an aquifer system.</title>
        <authorList>
            <person name="Anantharaman K."/>
            <person name="Brown C.T."/>
            <person name="Hug L.A."/>
            <person name="Sharon I."/>
            <person name="Castelle C.J."/>
            <person name="Probst A.J."/>
            <person name="Thomas B.C."/>
            <person name="Singh A."/>
            <person name="Wilkins M.J."/>
            <person name="Karaoz U."/>
            <person name="Brodie E.L."/>
            <person name="Williams K.H."/>
            <person name="Hubbard S.S."/>
            <person name="Banfield J.F."/>
        </authorList>
    </citation>
    <scope>NUCLEOTIDE SEQUENCE [LARGE SCALE GENOMIC DNA]</scope>
</reference>
<dbReference type="EMBL" id="MHTT01000031">
    <property type="protein sequence ID" value="OHA64626.1"/>
    <property type="molecule type" value="Genomic_DNA"/>
</dbReference>
<dbReference type="AlphaFoldDB" id="A0A1G2QVN2"/>
<dbReference type="InterPro" id="IPR011467">
    <property type="entry name" value="DUF1573"/>
</dbReference>
<dbReference type="InterPro" id="IPR013783">
    <property type="entry name" value="Ig-like_fold"/>
</dbReference>
<organism evidence="1 2">
    <name type="scientific">Candidatus Wildermuthbacteria bacterium RIFCSPHIGHO2_01_FULL_49_22b</name>
    <dbReference type="NCBI Taxonomy" id="1802448"/>
    <lineage>
        <taxon>Bacteria</taxon>
        <taxon>Candidatus Wildermuthiibacteriota</taxon>
    </lineage>
</organism>
<evidence type="ECO:0008006" key="3">
    <source>
        <dbReference type="Google" id="ProtNLM"/>
    </source>
</evidence>
<dbReference type="PANTHER" id="PTHR37833:SF1">
    <property type="entry name" value="SIGNAL PEPTIDE PROTEIN"/>
    <property type="match status" value="1"/>
</dbReference>
<proteinExistence type="predicted"/>
<dbReference type="Proteomes" id="UP000178065">
    <property type="component" value="Unassembled WGS sequence"/>
</dbReference>
<gene>
    <name evidence="1" type="ORF">A2672_02915</name>
</gene>
<dbReference type="Pfam" id="PF07610">
    <property type="entry name" value="DUF1573"/>
    <property type="match status" value="1"/>
</dbReference>
<dbReference type="PANTHER" id="PTHR37833">
    <property type="entry name" value="LIPOPROTEIN-RELATED"/>
    <property type="match status" value="1"/>
</dbReference>
<evidence type="ECO:0000313" key="1">
    <source>
        <dbReference type="EMBL" id="OHA64626.1"/>
    </source>
</evidence>
<dbReference type="STRING" id="1802448.A2672_02915"/>
<dbReference type="Gene3D" id="2.60.40.10">
    <property type="entry name" value="Immunoglobulins"/>
    <property type="match status" value="1"/>
</dbReference>
<name>A0A1G2QVN2_9BACT</name>
<protein>
    <recommendedName>
        <fullName evidence="3">DUF1573 domain-containing protein</fullName>
    </recommendedName>
</protein>
<evidence type="ECO:0000313" key="2">
    <source>
        <dbReference type="Proteomes" id="UP000178065"/>
    </source>
</evidence>